<sequence length="74" mass="8136">MAKIPLTPYEDRFAPVPPPHPTKMRSPQRNPPPHTTSVDSGDPSTTPTRVLRSRAAHSGIDVFCCRHAISGYET</sequence>
<organism evidence="2 3">
    <name type="scientific">Ancylostoma ceylanicum</name>
    <dbReference type="NCBI Taxonomy" id="53326"/>
    <lineage>
        <taxon>Eukaryota</taxon>
        <taxon>Metazoa</taxon>
        <taxon>Ecdysozoa</taxon>
        <taxon>Nematoda</taxon>
        <taxon>Chromadorea</taxon>
        <taxon>Rhabditida</taxon>
        <taxon>Rhabditina</taxon>
        <taxon>Rhabditomorpha</taxon>
        <taxon>Strongyloidea</taxon>
        <taxon>Ancylostomatidae</taxon>
        <taxon>Ancylostomatinae</taxon>
        <taxon>Ancylostoma</taxon>
    </lineage>
</organism>
<evidence type="ECO:0000256" key="1">
    <source>
        <dbReference type="SAM" id="MobiDB-lite"/>
    </source>
</evidence>
<evidence type="ECO:0000313" key="3">
    <source>
        <dbReference type="Proteomes" id="UP000024635"/>
    </source>
</evidence>
<accession>A0A016U4Z0</accession>
<dbReference type="Proteomes" id="UP000024635">
    <property type="component" value="Unassembled WGS sequence"/>
</dbReference>
<name>A0A016U4Z0_9BILA</name>
<dbReference type="AlphaFoldDB" id="A0A016U4Z0"/>
<reference evidence="3" key="1">
    <citation type="journal article" date="2015" name="Nat. Genet.">
        <title>The genome and transcriptome of the zoonotic hookworm Ancylostoma ceylanicum identify infection-specific gene families.</title>
        <authorList>
            <person name="Schwarz E.M."/>
            <person name="Hu Y."/>
            <person name="Antoshechkin I."/>
            <person name="Miller M.M."/>
            <person name="Sternberg P.W."/>
            <person name="Aroian R.V."/>
        </authorList>
    </citation>
    <scope>NUCLEOTIDE SEQUENCE</scope>
    <source>
        <strain evidence="3">HY135</strain>
    </source>
</reference>
<gene>
    <name evidence="2" type="primary">Acey_s0058.g2886</name>
    <name evidence="2" type="ORF">Y032_0058g2886</name>
</gene>
<evidence type="ECO:0000313" key="2">
    <source>
        <dbReference type="EMBL" id="EYC09907.1"/>
    </source>
</evidence>
<protein>
    <submittedName>
        <fullName evidence="2">Uncharacterized protein</fullName>
    </submittedName>
</protein>
<proteinExistence type="predicted"/>
<comment type="caution">
    <text evidence="2">The sequence shown here is derived from an EMBL/GenBank/DDBJ whole genome shotgun (WGS) entry which is preliminary data.</text>
</comment>
<dbReference type="EMBL" id="JARK01001394">
    <property type="protein sequence ID" value="EYC09907.1"/>
    <property type="molecule type" value="Genomic_DNA"/>
</dbReference>
<feature type="region of interest" description="Disordered" evidence="1">
    <location>
        <begin position="1"/>
        <end position="48"/>
    </location>
</feature>
<keyword evidence="3" id="KW-1185">Reference proteome</keyword>
<feature type="compositionally biased region" description="Polar residues" evidence="1">
    <location>
        <begin position="35"/>
        <end position="48"/>
    </location>
</feature>